<evidence type="ECO:0000313" key="7">
    <source>
        <dbReference type="Proteomes" id="UP000293154"/>
    </source>
</evidence>
<dbReference type="Gene3D" id="3.90.180.10">
    <property type="entry name" value="Medium-chain alcohol dehydrogenases, catalytic domain"/>
    <property type="match status" value="1"/>
</dbReference>
<dbReference type="Pfam" id="PF00107">
    <property type="entry name" value="ADH_zinc_N"/>
    <property type="match status" value="1"/>
</dbReference>
<evidence type="ECO:0000256" key="4">
    <source>
        <dbReference type="RuleBase" id="RU361277"/>
    </source>
</evidence>
<dbReference type="EMBL" id="CP034752">
    <property type="protein sequence ID" value="QBH98736.1"/>
    <property type="molecule type" value="Genomic_DNA"/>
</dbReference>
<dbReference type="InterPro" id="IPR020843">
    <property type="entry name" value="ER"/>
</dbReference>
<proteinExistence type="inferred from homology"/>
<keyword evidence="1 4" id="KW-0479">Metal-binding</keyword>
<dbReference type="Proteomes" id="UP000293154">
    <property type="component" value="Chromosome"/>
</dbReference>
<protein>
    <submittedName>
        <fullName evidence="6">Galactitol-1-phosphate 5-dehydrogenase</fullName>
    </submittedName>
</protein>
<dbReference type="InterPro" id="IPR050129">
    <property type="entry name" value="Zn_alcohol_dh"/>
</dbReference>
<dbReference type="SUPFAM" id="SSF50129">
    <property type="entry name" value="GroES-like"/>
    <property type="match status" value="1"/>
</dbReference>
<dbReference type="GO" id="GO:0008270">
    <property type="term" value="F:zinc ion binding"/>
    <property type="evidence" value="ECO:0007669"/>
    <property type="project" value="InterPro"/>
</dbReference>
<name>A0A411WRG1_9GAMM</name>
<evidence type="ECO:0000313" key="6">
    <source>
        <dbReference type="EMBL" id="QBH98736.1"/>
    </source>
</evidence>
<dbReference type="SMART" id="SM00829">
    <property type="entry name" value="PKS_ER"/>
    <property type="match status" value="1"/>
</dbReference>
<evidence type="ECO:0000256" key="1">
    <source>
        <dbReference type="ARBA" id="ARBA00022723"/>
    </source>
</evidence>
<reference evidence="6 7" key="1">
    <citation type="submission" date="2019-03" db="EMBL/GenBank/DDBJ databases">
        <title>Pragia sp. nov. isolated from the gut tract of Carduelis flavirostris.</title>
        <authorList>
            <person name="Ge Y."/>
        </authorList>
    </citation>
    <scope>NUCLEOTIDE SEQUENCE [LARGE SCALE GENOMIC DNA]</scope>
    <source>
        <strain evidence="6 7">CF-458</strain>
    </source>
</reference>
<dbReference type="Gene3D" id="3.40.50.720">
    <property type="entry name" value="NAD(P)-binding Rossmann-like Domain"/>
    <property type="match status" value="1"/>
</dbReference>
<dbReference type="InterPro" id="IPR036291">
    <property type="entry name" value="NAD(P)-bd_dom_sf"/>
</dbReference>
<accession>A0A411WRG1</accession>
<organism evidence="6 7">
    <name type="scientific">Limnobaculum zhutongyuii</name>
    <dbReference type="NCBI Taxonomy" id="2498113"/>
    <lineage>
        <taxon>Bacteria</taxon>
        <taxon>Pseudomonadati</taxon>
        <taxon>Pseudomonadota</taxon>
        <taxon>Gammaproteobacteria</taxon>
        <taxon>Enterobacterales</taxon>
        <taxon>Budviciaceae</taxon>
        <taxon>Limnobaculum</taxon>
    </lineage>
</organism>
<keyword evidence="3" id="KW-0560">Oxidoreductase</keyword>
<gene>
    <name evidence="6" type="ORF">EKN56_09555</name>
</gene>
<evidence type="ECO:0000256" key="2">
    <source>
        <dbReference type="ARBA" id="ARBA00022833"/>
    </source>
</evidence>
<dbReference type="CDD" id="cd08236">
    <property type="entry name" value="sugar_DH"/>
    <property type="match status" value="1"/>
</dbReference>
<evidence type="ECO:0000259" key="5">
    <source>
        <dbReference type="SMART" id="SM00829"/>
    </source>
</evidence>
<dbReference type="InterPro" id="IPR013154">
    <property type="entry name" value="ADH-like_N"/>
</dbReference>
<evidence type="ECO:0000256" key="3">
    <source>
        <dbReference type="ARBA" id="ARBA00023002"/>
    </source>
</evidence>
<keyword evidence="2 4" id="KW-0862">Zinc</keyword>
<dbReference type="InterPro" id="IPR011032">
    <property type="entry name" value="GroES-like_sf"/>
</dbReference>
<dbReference type="KEGG" id="prag:EKN56_09555"/>
<dbReference type="AlphaFoldDB" id="A0A411WRG1"/>
<sequence>MKAAVLHAPADLRVQDVPVPGCKEDEVLIQVKAAGICGSDLDRVMVTGTYRFPTIPGHEFSGVIAAIGRNVTKFSPGDRVAVAPILPCFSCDFCQQGHYGQCNNYNYLGSRTDGGFAEYVAAPERNLVRLSDNISYEHGAMVEPAAVTLHGVMRAGIKAGDSVAVLGCGALGLFAIQFARILGATRIIVTDIAEDKLALAQQVGATQVINSKTDDAVKAILASGAVDITIETAGVAATQVQALEVTQKHGKVLYLGTAHADVTIPPHVFEHIIRNELTLLGAWNSFSAPFPGREWFAIIDYIQNGSLVMQPLITHTIKLEDLPIFVKDMKKRVVSYNKVIIKM</sequence>
<dbReference type="SUPFAM" id="SSF51735">
    <property type="entry name" value="NAD(P)-binding Rossmann-fold domains"/>
    <property type="match status" value="1"/>
</dbReference>
<dbReference type="OrthoDB" id="9773078at2"/>
<dbReference type="PANTHER" id="PTHR43401:SF2">
    <property type="entry name" value="L-THREONINE 3-DEHYDROGENASE"/>
    <property type="match status" value="1"/>
</dbReference>
<dbReference type="GO" id="GO:0016616">
    <property type="term" value="F:oxidoreductase activity, acting on the CH-OH group of donors, NAD or NADP as acceptor"/>
    <property type="evidence" value="ECO:0007669"/>
    <property type="project" value="UniProtKB-ARBA"/>
</dbReference>
<dbReference type="PROSITE" id="PS00059">
    <property type="entry name" value="ADH_ZINC"/>
    <property type="match status" value="1"/>
</dbReference>
<dbReference type="InterPro" id="IPR013149">
    <property type="entry name" value="ADH-like_C"/>
</dbReference>
<comment type="cofactor">
    <cofactor evidence="4">
        <name>Zn(2+)</name>
        <dbReference type="ChEBI" id="CHEBI:29105"/>
    </cofactor>
</comment>
<dbReference type="PANTHER" id="PTHR43401">
    <property type="entry name" value="L-THREONINE 3-DEHYDROGENASE"/>
    <property type="match status" value="1"/>
</dbReference>
<keyword evidence="7" id="KW-1185">Reference proteome</keyword>
<dbReference type="Pfam" id="PF08240">
    <property type="entry name" value="ADH_N"/>
    <property type="match status" value="1"/>
</dbReference>
<feature type="domain" description="Enoyl reductase (ER)" evidence="5">
    <location>
        <begin position="7"/>
        <end position="334"/>
    </location>
</feature>
<dbReference type="InterPro" id="IPR002328">
    <property type="entry name" value="ADH_Zn_CS"/>
</dbReference>
<comment type="similarity">
    <text evidence="4">Belongs to the zinc-containing alcohol dehydrogenase family.</text>
</comment>